<organism evidence="2 3">
    <name type="scientific">Gymnopus androsaceus JB14</name>
    <dbReference type="NCBI Taxonomy" id="1447944"/>
    <lineage>
        <taxon>Eukaryota</taxon>
        <taxon>Fungi</taxon>
        <taxon>Dikarya</taxon>
        <taxon>Basidiomycota</taxon>
        <taxon>Agaricomycotina</taxon>
        <taxon>Agaricomycetes</taxon>
        <taxon>Agaricomycetidae</taxon>
        <taxon>Agaricales</taxon>
        <taxon>Marasmiineae</taxon>
        <taxon>Omphalotaceae</taxon>
        <taxon>Gymnopus</taxon>
    </lineage>
</organism>
<accession>A0A6A4ICI6</accession>
<dbReference type="EMBL" id="ML769394">
    <property type="protein sequence ID" value="KAE9407720.1"/>
    <property type="molecule type" value="Genomic_DNA"/>
</dbReference>
<keyword evidence="3" id="KW-1185">Reference proteome</keyword>
<feature type="compositionally biased region" description="Basic residues" evidence="1">
    <location>
        <begin position="190"/>
        <end position="202"/>
    </location>
</feature>
<sequence>MVELKHSMRTAFNVLAQRFPDLNRVKLSAQDVDIWQPKHIQLESLGVLRNFSNVSDLQNTDPDLEALEDWVKNSQSCQDSGMQVDLQSLDIVDFTIPCEDIPYNSDSDSDMEIASDGSNDKDYVPEGRKPQKSSSYASKMPRKNVSKTMVPSGSPLQLPQDVYDQVQTAQALFNPCTHEFTPSLPENLHGKPRKRERKRQHRRWSLYKRFSRNTEVHIANSFHVEKDGRFSKPAWMGQKASADVRQNITEALEKPSSNVAREMLSGITLIPYIGHKATAVCDSVGRMFLYRSSLTEDMVHQLLPKVNQTAQAFFSSIRTLMATTGSPLQDMIGITKRHVHLLLLPSFFDLLLFQQPKASKFQQANDPVITRFFEQGSVLQCLTAFGCNILEAQFPAIAERYKESINYMKDTYGIEAKFGLFFNFCLNSPRKGVKRVFCKPHVDWKNVAFGVCMIFFYGHFNHREKCWLVIWEAGIAVELPAGVFVIYPSSLFLHFNVDLSQQLDLPIVTTANDEHPTKENSTPIYFCGHDSHDDDEAWKKADGRGSMVWFNQASMIQTSELGVSTVKLAKELGMETNCNVKAWLEKDVFPVHST</sequence>
<proteinExistence type="predicted"/>
<gene>
    <name evidence="2" type="ORF">BT96DRAFT_933144</name>
</gene>
<feature type="region of interest" description="Disordered" evidence="1">
    <location>
        <begin position="181"/>
        <end position="202"/>
    </location>
</feature>
<protein>
    <submittedName>
        <fullName evidence="2">Uncharacterized protein</fullName>
    </submittedName>
</protein>
<feature type="compositionally biased region" description="Basic and acidic residues" evidence="1">
    <location>
        <begin position="118"/>
        <end position="129"/>
    </location>
</feature>
<evidence type="ECO:0000313" key="3">
    <source>
        <dbReference type="Proteomes" id="UP000799118"/>
    </source>
</evidence>
<reference evidence="2" key="1">
    <citation type="journal article" date="2019" name="Environ. Microbiol.">
        <title>Fungal ecological strategies reflected in gene transcription - a case study of two litter decomposers.</title>
        <authorList>
            <person name="Barbi F."/>
            <person name="Kohler A."/>
            <person name="Barry K."/>
            <person name="Baskaran P."/>
            <person name="Daum C."/>
            <person name="Fauchery L."/>
            <person name="Ihrmark K."/>
            <person name="Kuo A."/>
            <person name="LaButti K."/>
            <person name="Lipzen A."/>
            <person name="Morin E."/>
            <person name="Grigoriev I.V."/>
            <person name="Henrissat B."/>
            <person name="Lindahl B."/>
            <person name="Martin F."/>
        </authorList>
    </citation>
    <scope>NUCLEOTIDE SEQUENCE</scope>
    <source>
        <strain evidence="2">JB14</strain>
    </source>
</reference>
<dbReference type="AlphaFoldDB" id="A0A6A4ICI6"/>
<name>A0A6A4ICI6_9AGAR</name>
<dbReference type="OrthoDB" id="3266461at2759"/>
<dbReference type="Gene3D" id="3.60.130.30">
    <property type="match status" value="1"/>
</dbReference>
<dbReference type="Proteomes" id="UP000799118">
    <property type="component" value="Unassembled WGS sequence"/>
</dbReference>
<evidence type="ECO:0000313" key="2">
    <source>
        <dbReference type="EMBL" id="KAE9407720.1"/>
    </source>
</evidence>
<evidence type="ECO:0000256" key="1">
    <source>
        <dbReference type="SAM" id="MobiDB-lite"/>
    </source>
</evidence>
<feature type="region of interest" description="Disordered" evidence="1">
    <location>
        <begin position="102"/>
        <end position="152"/>
    </location>
</feature>